<keyword evidence="3" id="KW-1003">Cell membrane</keyword>
<dbReference type="PANTHER" id="PTHR30250">
    <property type="entry name" value="PST FAMILY PREDICTED COLANIC ACID TRANSPORTER"/>
    <property type="match status" value="1"/>
</dbReference>
<evidence type="ECO:0000256" key="5">
    <source>
        <dbReference type="ARBA" id="ARBA00022989"/>
    </source>
</evidence>
<feature type="transmembrane region" description="Helical" evidence="7">
    <location>
        <begin position="233"/>
        <end position="263"/>
    </location>
</feature>
<dbReference type="InterPro" id="IPR050833">
    <property type="entry name" value="Poly_Biosynth_Transport"/>
</dbReference>
<protein>
    <submittedName>
        <fullName evidence="8">Lipopolysaccharide biosynthesis protein</fullName>
    </submittedName>
</protein>
<keyword evidence="5 7" id="KW-1133">Transmembrane helix</keyword>
<keyword evidence="4 7" id="KW-0812">Transmembrane</keyword>
<reference evidence="8" key="1">
    <citation type="journal article" date="2014" name="Int. J. Syst. Evol. Microbiol.">
        <title>Complete genome sequence of Corynebacterium casei LMG S-19264T (=DSM 44701T), isolated from a smear-ripened cheese.</title>
        <authorList>
            <consortium name="US DOE Joint Genome Institute (JGI-PGF)"/>
            <person name="Walter F."/>
            <person name="Albersmeier A."/>
            <person name="Kalinowski J."/>
            <person name="Ruckert C."/>
        </authorList>
    </citation>
    <scope>NUCLEOTIDE SEQUENCE</scope>
    <source>
        <strain evidence="8">JCM 12289</strain>
    </source>
</reference>
<evidence type="ECO:0000256" key="7">
    <source>
        <dbReference type="SAM" id="Phobius"/>
    </source>
</evidence>
<evidence type="ECO:0000256" key="6">
    <source>
        <dbReference type="ARBA" id="ARBA00023136"/>
    </source>
</evidence>
<dbReference type="AlphaFoldDB" id="A0AAV3SE61"/>
<dbReference type="Pfam" id="PF13440">
    <property type="entry name" value="Polysacc_synt_3"/>
    <property type="match status" value="1"/>
</dbReference>
<feature type="transmembrane region" description="Helical" evidence="7">
    <location>
        <begin position="107"/>
        <end position="130"/>
    </location>
</feature>
<keyword evidence="6 7" id="KW-0472">Membrane</keyword>
<comment type="caution">
    <text evidence="8">The sequence shown here is derived from an EMBL/GenBank/DDBJ whole genome shotgun (WGS) entry which is preliminary data.</text>
</comment>
<feature type="transmembrane region" description="Helical" evidence="7">
    <location>
        <begin position="162"/>
        <end position="184"/>
    </location>
</feature>
<evidence type="ECO:0000313" key="9">
    <source>
        <dbReference type="Proteomes" id="UP001500962"/>
    </source>
</evidence>
<feature type="transmembrane region" description="Helical" evidence="7">
    <location>
        <begin position="519"/>
        <end position="540"/>
    </location>
</feature>
<feature type="transmembrane region" description="Helical" evidence="7">
    <location>
        <begin position="398"/>
        <end position="422"/>
    </location>
</feature>
<gene>
    <name evidence="8" type="ORF">GCM10008985_09430</name>
</gene>
<feature type="transmembrane region" description="Helical" evidence="7">
    <location>
        <begin position="459"/>
        <end position="479"/>
    </location>
</feature>
<dbReference type="GO" id="GO:0005886">
    <property type="term" value="C:plasma membrane"/>
    <property type="evidence" value="ECO:0007669"/>
    <property type="project" value="UniProtKB-SubCell"/>
</dbReference>
<feature type="transmembrane region" description="Helical" evidence="7">
    <location>
        <begin position="491"/>
        <end position="513"/>
    </location>
</feature>
<reference evidence="8" key="2">
    <citation type="submission" date="2023-12" db="EMBL/GenBank/DDBJ databases">
        <authorList>
            <person name="Sun Q."/>
            <person name="Inoue M."/>
        </authorList>
    </citation>
    <scope>NUCLEOTIDE SEQUENCE</scope>
    <source>
        <strain evidence="8">JCM 12289</strain>
    </source>
</reference>
<feature type="transmembrane region" description="Helical" evidence="7">
    <location>
        <begin position="284"/>
        <end position="302"/>
    </location>
</feature>
<evidence type="ECO:0000313" key="8">
    <source>
        <dbReference type="EMBL" id="GAA0455665.1"/>
    </source>
</evidence>
<feature type="transmembrane region" description="Helical" evidence="7">
    <location>
        <begin position="308"/>
        <end position="325"/>
    </location>
</feature>
<proteinExistence type="inferred from homology"/>
<evidence type="ECO:0000256" key="2">
    <source>
        <dbReference type="ARBA" id="ARBA00007430"/>
    </source>
</evidence>
<comment type="subcellular location">
    <subcellularLocation>
        <location evidence="1">Cell membrane</location>
        <topology evidence="1">Multi-pass membrane protein</topology>
    </subcellularLocation>
</comment>
<organism evidence="8 9">
    <name type="scientific">Halococcus dombrowskii</name>
    <dbReference type="NCBI Taxonomy" id="179637"/>
    <lineage>
        <taxon>Archaea</taxon>
        <taxon>Methanobacteriati</taxon>
        <taxon>Methanobacteriota</taxon>
        <taxon>Stenosarchaea group</taxon>
        <taxon>Halobacteria</taxon>
        <taxon>Halobacteriales</taxon>
        <taxon>Halococcaceae</taxon>
        <taxon>Halococcus</taxon>
    </lineage>
</organism>
<name>A0AAV3SE61_HALDO</name>
<comment type="similarity">
    <text evidence="2">Belongs to the polysaccharide synthase family.</text>
</comment>
<feature type="transmembrane region" description="Helical" evidence="7">
    <location>
        <begin position="367"/>
        <end position="392"/>
    </location>
</feature>
<dbReference type="PANTHER" id="PTHR30250:SF10">
    <property type="entry name" value="LIPOPOLYSACCHARIDE BIOSYNTHESIS PROTEIN WZXC"/>
    <property type="match status" value="1"/>
</dbReference>
<evidence type="ECO:0000256" key="4">
    <source>
        <dbReference type="ARBA" id="ARBA00022692"/>
    </source>
</evidence>
<evidence type="ECO:0000256" key="3">
    <source>
        <dbReference type="ARBA" id="ARBA00022475"/>
    </source>
</evidence>
<dbReference type="Proteomes" id="UP001500962">
    <property type="component" value="Unassembled WGS sequence"/>
</dbReference>
<evidence type="ECO:0000256" key="1">
    <source>
        <dbReference type="ARBA" id="ARBA00004651"/>
    </source>
</evidence>
<dbReference type="EMBL" id="BAAADN010000017">
    <property type="protein sequence ID" value="GAA0455665.1"/>
    <property type="molecule type" value="Genomic_DNA"/>
</dbReference>
<sequence length="559" mass="61415">MIFAYRSRGPLPLALNCDNIGCFSDTVSRAPGEVCEEFYDTLAPLTEKHEVLYTAWETLNHVLELLRSLYQRLTAGGSTMEQAVQSGIWVAGINVGDRILQMLKVVILARLLSPEAFGLLGIALLVIAALRQFSRLGFDEALIQHENEDVDAYLDTAWAMKIIRGFVITVVAFLAAPYLAVIFGEPQAEPLIRVAGVSPLILGLQNPAVMYFQKGLNFHREFAYQVGGRLVDLIVAAAVALVYRSVWALIAGIIAMNLMKFVLSYFIHEYRPNIEFNVEYAKEMFGFGKWMFASAILVFLYGQGDDAFVGWFFAASALGIYQLAYRFSNAPATEVTHVISRVAFPALSKVQDDSEKLRKGFLRTIQLSVTVAFPMAAGIVAVAPQFVLVFLGDQWSPAISVMQMLAVWGGVRAFGASVGPVYKSIGRPDLEARIQALKVLILVITIYPAARAFGVNGVAAVIVGNSFFTLPIHLYYVLPVVQARLGEVLELIAYPFVSCVVMAISVHTLDFYIGLDASILNLVFLVLAGASVYSTMMIIFEKLSGCEFAELFYVVKQGV</sequence>
<dbReference type="CDD" id="cd13127">
    <property type="entry name" value="MATE_tuaB_like"/>
    <property type="match status" value="1"/>
</dbReference>
<accession>A0AAV3SE61</accession>
<feature type="transmembrane region" description="Helical" evidence="7">
    <location>
        <begin position="191"/>
        <end position="213"/>
    </location>
</feature>